<feature type="domain" description="Fe/B12 periplasmic-binding" evidence="3">
    <location>
        <begin position="54"/>
        <end position="326"/>
    </location>
</feature>
<evidence type="ECO:0000256" key="2">
    <source>
        <dbReference type="SAM" id="SignalP"/>
    </source>
</evidence>
<dbReference type="PANTHER" id="PTHR30535">
    <property type="entry name" value="VITAMIN B12-BINDING PROTEIN"/>
    <property type="match status" value="1"/>
</dbReference>
<feature type="signal peptide" evidence="2">
    <location>
        <begin position="1"/>
        <end position="20"/>
    </location>
</feature>
<dbReference type="Gene3D" id="3.40.50.1980">
    <property type="entry name" value="Nitrogenase molybdenum iron protein domain"/>
    <property type="match status" value="2"/>
</dbReference>
<dbReference type="AlphaFoldDB" id="A0A6P2CEM0"/>
<evidence type="ECO:0000259" key="3">
    <source>
        <dbReference type="PROSITE" id="PS50983"/>
    </source>
</evidence>
<dbReference type="InterPro" id="IPR002491">
    <property type="entry name" value="ABC_transptr_periplasmic_BD"/>
</dbReference>
<name>A0A6P2CEM0_9NOCA</name>
<proteinExistence type="inferred from homology"/>
<dbReference type="RefSeq" id="WP_010837172.1">
    <property type="nucleotide sequence ID" value="NZ_QRCM01000001.1"/>
</dbReference>
<comment type="caution">
    <text evidence="4">The sequence shown here is derived from an EMBL/GenBank/DDBJ whole genome shotgun (WGS) entry which is preliminary data.</text>
</comment>
<dbReference type="SUPFAM" id="SSF53807">
    <property type="entry name" value="Helical backbone' metal receptor"/>
    <property type="match status" value="1"/>
</dbReference>
<dbReference type="PROSITE" id="PS51257">
    <property type="entry name" value="PROKAR_LIPOPROTEIN"/>
    <property type="match status" value="1"/>
</dbReference>
<gene>
    <name evidence="4" type="ORF">DW322_13135</name>
</gene>
<dbReference type="InterPro" id="IPR050902">
    <property type="entry name" value="ABC_Transporter_SBP"/>
</dbReference>
<dbReference type="Pfam" id="PF01497">
    <property type="entry name" value="Peripla_BP_2"/>
    <property type="match status" value="1"/>
</dbReference>
<evidence type="ECO:0000313" key="4">
    <source>
        <dbReference type="EMBL" id="TXG90995.1"/>
    </source>
</evidence>
<dbReference type="PANTHER" id="PTHR30535:SF7">
    <property type="entry name" value="IRON(III) DICITRATE-BINDING PROTEIN"/>
    <property type="match status" value="1"/>
</dbReference>
<dbReference type="PROSITE" id="PS50983">
    <property type="entry name" value="FE_B12_PBP"/>
    <property type="match status" value="1"/>
</dbReference>
<sequence>MNTIRLAATAAAVASLLTVAACGSGVEAARASGETTTTVENCGRTVGVDAPPQRVVTLSPSQTELLVELGVADALVGLGQTDTSPLPPRIAAEVADVPVLSTDTPPNREVLLDAAPDFVVSPTEYEFTAEQGFASIEQLGGAGAQVYVAAGGCAERRTSASVEDLFTDIDGLGAVFDRTERAEELIAQSRARLAAVDEQTSAGPQRTVAQVYVEGNSLSVIGAGVEADIVARAGGKNVFRPDEPMFSSFFAATVGPEELAARDPEALVFAVSDDAQRDATLDYLRTTFPDMRAVRDDRLVAVPGSDLFPGTLGNVTAVEAIAAGLR</sequence>
<keyword evidence="2" id="KW-0732">Signal</keyword>
<protein>
    <submittedName>
        <fullName evidence="4">Zinc ABC transporter substrate-binding protein</fullName>
    </submittedName>
</protein>
<accession>A0A6P2CEM0</accession>
<dbReference type="EMBL" id="QRCM01000001">
    <property type="protein sequence ID" value="TXG90995.1"/>
    <property type="molecule type" value="Genomic_DNA"/>
</dbReference>
<feature type="chain" id="PRO_5038907897" evidence="2">
    <location>
        <begin position="21"/>
        <end position="326"/>
    </location>
</feature>
<evidence type="ECO:0000256" key="1">
    <source>
        <dbReference type="ARBA" id="ARBA00008814"/>
    </source>
</evidence>
<dbReference type="Proteomes" id="UP000471120">
    <property type="component" value="Unassembled WGS sequence"/>
</dbReference>
<comment type="similarity">
    <text evidence="1">Belongs to the bacterial solute-binding protein 8 family.</text>
</comment>
<reference evidence="4 5" key="1">
    <citation type="submission" date="2018-07" db="EMBL/GenBank/DDBJ databases">
        <title>Genome sequence of Rhodococcus rhodnii ATCC 35071 from Rhodnius prolixus.</title>
        <authorList>
            <person name="Patel V."/>
            <person name="Vogel K.J."/>
        </authorList>
    </citation>
    <scope>NUCLEOTIDE SEQUENCE [LARGE SCALE GENOMIC DNA]</scope>
    <source>
        <strain evidence="4 5">ATCC 35071</strain>
    </source>
</reference>
<evidence type="ECO:0000313" key="5">
    <source>
        <dbReference type="Proteomes" id="UP000471120"/>
    </source>
</evidence>
<organism evidence="4 5">
    <name type="scientific">Rhodococcus rhodnii</name>
    <dbReference type="NCBI Taxonomy" id="38312"/>
    <lineage>
        <taxon>Bacteria</taxon>
        <taxon>Bacillati</taxon>
        <taxon>Actinomycetota</taxon>
        <taxon>Actinomycetes</taxon>
        <taxon>Mycobacteriales</taxon>
        <taxon>Nocardiaceae</taxon>
        <taxon>Rhodococcus</taxon>
    </lineage>
</organism>